<organism evidence="1 2">
    <name type="scientific">Paramecium sonneborni</name>
    <dbReference type="NCBI Taxonomy" id="65129"/>
    <lineage>
        <taxon>Eukaryota</taxon>
        <taxon>Sar</taxon>
        <taxon>Alveolata</taxon>
        <taxon>Ciliophora</taxon>
        <taxon>Intramacronucleata</taxon>
        <taxon>Oligohymenophorea</taxon>
        <taxon>Peniculida</taxon>
        <taxon>Parameciidae</taxon>
        <taxon>Paramecium</taxon>
    </lineage>
</organism>
<evidence type="ECO:0000313" key="2">
    <source>
        <dbReference type="Proteomes" id="UP000692954"/>
    </source>
</evidence>
<dbReference type="Proteomes" id="UP000692954">
    <property type="component" value="Unassembled WGS sequence"/>
</dbReference>
<accession>A0A8S1LQC5</accession>
<reference evidence="1" key="1">
    <citation type="submission" date="2021-01" db="EMBL/GenBank/DDBJ databases">
        <authorList>
            <consortium name="Genoscope - CEA"/>
            <person name="William W."/>
        </authorList>
    </citation>
    <scope>NUCLEOTIDE SEQUENCE</scope>
</reference>
<protein>
    <submittedName>
        <fullName evidence="1">Uncharacterized protein</fullName>
    </submittedName>
</protein>
<comment type="caution">
    <text evidence="1">The sequence shown here is derived from an EMBL/GenBank/DDBJ whole genome shotgun (WGS) entry which is preliminary data.</text>
</comment>
<name>A0A8S1LQC5_9CILI</name>
<dbReference type="OrthoDB" id="308419at2759"/>
<proteinExistence type="predicted"/>
<dbReference type="EMBL" id="CAJJDN010000023">
    <property type="protein sequence ID" value="CAD8067613.1"/>
    <property type="molecule type" value="Genomic_DNA"/>
</dbReference>
<sequence>MNKFDIIAYDFNRNDGLVAVTLKPKPQNQEKIATNIREQEKKDLKLPLLKEKYRCLKTDIQSLKSLLKRPYNIKEFKEFYRIYGQKLVDIDFGRIELFNLKGKNQFSIDEISQFRRDQSFVRWGKIFQIGQLQTKSSQQVQEQIVGLQFYNMLVRERLFTFRTLKYYKNDQERKKFPYQFLYTYDLEDCLQFNLQSFQEQASSQIKCQEYLPILKINFFQKYYDNFQLENIIVPFFQLKYDEQQYLQLFFVHLSKNGYKFKKQWIDKKESPDFDENKKYKCYIFVNYDTTFYTQPQLYNGVAEFASFHNFNIQQTDVAFGNIQRQQSKNFLEFYVDYIETEFFLSTISLEQKLNDIFSVLPQELSQKPFNDIIDERFMIPGNIQKIMQELFGK</sequence>
<keyword evidence="2" id="KW-1185">Reference proteome</keyword>
<dbReference type="AlphaFoldDB" id="A0A8S1LQC5"/>
<evidence type="ECO:0000313" key="1">
    <source>
        <dbReference type="EMBL" id="CAD8067613.1"/>
    </source>
</evidence>
<gene>
    <name evidence="1" type="ORF">PSON_ATCC_30995.1.T0230128</name>
</gene>